<proteinExistence type="predicted"/>
<dbReference type="AlphaFoldDB" id="A0A285MY03"/>
<evidence type="ECO:0000313" key="3">
    <source>
        <dbReference type="Proteomes" id="UP000219048"/>
    </source>
</evidence>
<dbReference type="InterPro" id="IPR025411">
    <property type="entry name" value="DUF4136"/>
</dbReference>
<dbReference type="Pfam" id="PF13590">
    <property type="entry name" value="DUF4136"/>
    <property type="match status" value="1"/>
</dbReference>
<dbReference type="EMBL" id="OBEH01000006">
    <property type="protein sequence ID" value="SNZ01553.1"/>
    <property type="molecule type" value="Genomic_DNA"/>
</dbReference>
<name>A0A285MY03_9FLAO</name>
<dbReference type="OrthoDB" id="1430233at2"/>
<dbReference type="Gene3D" id="3.30.160.670">
    <property type="match status" value="1"/>
</dbReference>
<protein>
    <recommendedName>
        <fullName evidence="1">DUF4136 domain-containing protein</fullName>
    </recommendedName>
</protein>
<dbReference type="RefSeq" id="WP_097046998.1">
    <property type="nucleotide sequence ID" value="NZ_OBEH01000006.1"/>
</dbReference>
<organism evidence="2 3">
    <name type="scientific">Flagellimonas pacifica</name>
    <dbReference type="NCBI Taxonomy" id="1247520"/>
    <lineage>
        <taxon>Bacteria</taxon>
        <taxon>Pseudomonadati</taxon>
        <taxon>Bacteroidota</taxon>
        <taxon>Flavobacteriia</taxon>
        <taxon>Flavobacteriales</taxon>
        <taxon>Flavobacteriaceae</taxon>
        <taxon>Flagellimonas</taxon>
    </lineage>
</organism>
<evidence type="ECO:0000313" key="2">
    <source>
        <dbReference type="EMBL" id="SNZ01553.1"/>
    </source>
</evidence>
<dbReference type="PROSITE" id="PS51257">
    <property type="entry name" value="PROKAR_LIPOPROTEIN"/>
    <property type="match status" value="1"/>
</dbReference>
<reference evidence="3" key="1">
    <citation type="submission" date="2017-09" db="EMBL/GenBank/DDBJ databases">
        <authorList>
            <person name="Varghese N."/>
            <person name="Submissions S."/>
        </authorList>
    </citation>
    <scope>NUCLEOTIDE SEQUENCE [LARGE SCALE GENOMIC DNA]</scope>
    <source>
        <strain evidence="3">DSM 25885</strain>
    </source>
</reference>
<keyword evidence="3" id="KW-1185">Reference proteome</keyword>
<dbReference type="Proteomes" id="UP000219048">
    <property type="component" value="Unassembled WGS sequence"/>
</dbReference>
<feature type="domain" description="DUF4136" evidence="1">
    <location>
        <begin position="21"/>
        <end position="171"/>
    </location>
</feature>
<gene>
    <name evidence="2" type="ORF">SAMN06265377_3395</name>
</gene>
<evidence type="ECO:0000259" key="1">
    <source>
        <dbReference type="Pfam" id="PF13590"/>
    </source>
</evidence>
<accession>A0A285MY03</accession>
<sequence>MRYLFSILLLGFLTSCIGVRVNYDYDKTTNFTNYTSYNYFSDISSGLSELDERRLVRVLDSTLQAKGYLLAEEPDFFINILSSEFRSAPNNSVGVGVGGGGRNVGGGISVGLPLGNSGIQRQIQFDFVDAEKDALFWQATSESGYRENASPSVREERLRAVVHKVFSKFPPGKK</sequence>